<reference evidence="7" key="1">
    <citation type="submission" date="2017-01" db="EMBL/GenBank/DDBJ databases">
        <title>Comparative genomics of anhydrobiosis in the tardigrade Hypsibius dujardini.</title>
        <authorList>
            <person name="Yoshida Y."/>
            <person name="Koutsovoulos G."/>
            <person name="Laetsch D."/>
            <person name="Stevens L."/>
            <person name="Kumar S."/>
            <person name="Horikawa D."/>
            <person name="Ishino K."/>
            <person name="Komine S."/>
            <person name="Tomita M."/>
            <person name="Blaxter M."/>
            <person name="Arakawa K."/>
        </authorList>
    </citation>
    <scope>NUCLEOTIDE SEQUENCE [LARGE SCALE GENOMIC DNA]</scope>
    <source>
        <strain evidence="7">Z151</strain>
    </source>
</reference>
<dbReference type="SUPFAM" id="SSF49854">
    <property type="entry name" value="Spermadhesin, CUB domain"/>
    <property type="match status" value="4"/>
</dbReference>
<sequence length="499" mass="53514">MLLQVVVLAAGLAVASATGCGGAVRVPPAPQNGIAIVSPNHPQAYPAFALCNWIINGSTPGPLYFHVNAFQTESTASGCLRGDYLKFSERVNGTIVQIGKILCGQDPVKQFQSKTNLVQAVFVSNHEGQFGGFHILVSSNAPCGGPVVIPSNGGVGARIILSPNYPSPYLPDSYCSWTVTSPQGSYISLQFFDAQLEDSSEVAPLDYVKITEEIDGSIVQIGRNFTGSFGNPLLRTKTNAVNVVFVSDGNNNHRGFRLQVYAEVPEKVIVIAGASTVFQSPHHPNNYPANSHQLYDITGPAGSKLQFDPEAFYTEIGHDYLELTEVVDGVTVPIGNWLSGNRLPRRILAQTNQVKAFFVSDSTGQYSGFKFTVSIQVPCVSSVVVPEFGIAAFTSPNFPRNYPNDVRCSYNITAPEGSQIYLTAIQFAVEETVQCVSDGLTFFETVDGEVKTLGERFCGNTGPNGLVSQTNNVQALFISNGVTEGLGFQIIASTGGFRR</sequence>
<keyword evidence="4" id="KW-0732">Signal</keyword>
<feature type="chain" id="PRO_5012076968" evidence="4">
    <location>
        <begin position="18"/>
        <end position="499"/>
    </location>
</feature>
<dbReference type="PROSITE" id="PS01180">
    <property type="entry name" value="CUB"/>
    <property type="match status" value="4"/>
</dbReference>
<keyword evidence="7" id="KW-1185">Reference proteome</keyword>
<evidence type="ECO:0000256" key="4">
    <source>
        <dbReference type="SAM" id="SignalP"/>
    </source>
</evidence>
<accession>A0A1W0XFN1</accession>
<feature type="domain" description="CUB" evidence="5">
    <location>
        <begin position="379"/>
        <end position="495"/>
    </location>
</feature>
<proteinExistence type="predicted"/>
<dbReference type="InterPro" id="IPR000859">
    <property type="entry name" value="CUB_dom"/>
</dbReference>
<keyword evidence="1" id="KW-0677">Repeat</keyword>
<dbReference type="Pfam" id="PF00431">
    <property type="entry name" value="CUB"/>
    <property type="match status" value="4"/>
</dbReference>
<evidence type="ECO:0000256" key="2">
    <source>
        <dbReference type="ARBA" id="ARBA00023157"/>
    </source>
</evidence>
<comment type="caution">
    <text evidence="6">The sequence shown here is derived from an EMBL/GenBank/DDBJ whole genome shotgun (WGS) entry which is preliminary data.</text>
</comment>
<feature type="domain" description="CUB" evidence="5">
    <location>
        <begin position="20"/>
        <end position="140"/>
    </location>
</feature>
<keyword evidence="2" id="KW-1015">Disulfide bond</keyword>
<dbReference type="CDD" id="cd00041">
    <property type="entry name" value="CUB"/>
    <property type="match status" value="4"/>
</dbReference>
<dbReference type="InterPro" id="IPR035914">
    <property type="entry name" value="Sperma_CUB_dom_sf"/>
</dbReference>
<dbReference type="Gene3D" id="2.60.120.290">
    <property type="entry name" value="Spermadhesin, CUB domain"/>
    <property type="match status" value="4"/>
</dbReference>
<evidence type="ECO:0000313" key="7">
    <source>
        <dbReference type="Proteomes" id="UP000192578"/>
    </source>
</evidence>
<dbReference type="OrthoDB" id="6365689at2759"/>
<name>A0A1W0XFN1_HYPEX</name>
<dbReference type="AlphaFoldDB" id="A0A1W0XFN1"/>
<evidence type="ECO:0000256" key="1">
    <source>
        <dbReference type="ARBA" id="ARBA00022737"/>
    </source>
</evidence>
<feature type="domain" description="CUB" evidence="5">
    <location>
        <begin position="143"/>
        <end position="263"/>
    </location>
</feature>
<evidence type="ECO:0000256" key="3">
    <source>
        <dbReference type="PROSITE-ProRule" id="PRU00059"/>
    </source>
</evidence>
<dbReference type="SMART" id="SM00042">
    <property type="entry name" value="CUB"/>
    <property type="match status" value="4"/>
</dbReference>
<organism evidence="6 7">
    <name type="scientific">Hypsibius exemplaris</name>
    <name type="common">Freshwater tardigrade</name>
    <dbReference type="NCBI Taxonomy" id="2072580"/>
    <lineage>
        <taxon>Eukaryota</taxon>
        <taxon>Metazoa</taxon>
        <taxon>Ecdysozoa</taxon>
        <taxon>Tardigrada</taxon>
        <taxon>Eutardigrada</taxon>
        <taxon>Parachela</taxon>
        <taxon>Hypsibioidea</taxon>
        <taxon>Hypsibiidae</taxon>
        <taxon>Hypsibius</taxon>
    </lineage>
</organism>
<comment type="caution">
    <text evidence="3">Lacks conserved residue(s) required for the propagation of feature annotation.</text>
</comment>
<evidence type="ECO:0000259" key="5">
    <source>
        <dbReference type="PROSITE" id="PS01180"/>
    </source>
</evidence>
<dbReference type="PANTHER" id="PTHR24251">
    <property type="entry name" value="OVOCHYMASE-RELATED"/>
    <property type="match status" value="1"/>
</dbReference>
<gene>
    <name evidence="6" type="ORF">BV898_00343</name>
</gene>
<dbReference type="Proteomes" id="UP000192578">
    <property type="component" value="Unassembled WGS sequence"/>
</dbReference>
<protein>
    <submittedName>
        <fullName evidence="6">Cubilin</fullName>
    </submittedName>
</protein>
<feature type="signal peptide" evidence="4">
    <location>
        <begin position="1"/>
        <end position="17"/>
    </location>
</feature>
<feature type="domain" description="CUB" evidence="5">
    <location>
        <begin position="264"/>
        <end position="376"/>
    </location>
</feature>
<dbReference type="EMBL" id="MTYJ01000001">
    <property type="protein sequence ID" value="OQV26225.1"/>
    <property type="molecule type" value="Genomic_DNA"/>
</dbReference>
<evidence type="ECO:0000313" key="6">
    <source>
        <dbReference type="EMBL" id="OQV26225.1"/>
    </source>
</evidence>